<evidence type="ECO:0000259" key="1">
    <source>
        <dbReference type="Pfam" id="PF01738"/>
    </source>
</evidence>
<comment type="caution">
    <text evidence="2">The sequence shown here is derived from an EMBL/GenBank/DDBJ whole genome shotgun (WGS) entry which is preliminary data.</text>
</comment>
<protein>
    <submittedName>
        <fullName evidence="2">Alpha/Beta hydrolase protein</fullName>
    </submittedName>
</protein>
<proteinExistence type="predicted"/>
<gene>
    <name evidence="2" type="ORF">B0T16DRAFT_68469</name>
</gene>
<dbReference type="Pfam" id="PF01738">
    <property type="entry name" value="DLH"/>
    <property type="match status" value="1"/>
</dbReference>
<sequence>MACADCFTGTLRGDITPSGREETIHSLPTYIATPPDGTTPLGIVVILADAFGYKLLNTRALADAYARRVPCIVYVPDVMGGNAPPQSFMTRSEYVPPEGDIPPVKMAKRAGRMLATVPAAVSFLVRNRESVVAPRVKGFMRAAASAEDPGRPGEGIPPKIGVAGFCWGGGYTVRLTHGTPDNKVVGVGGLERAVVDCAFTAHPTWVDVPADVQAVMQPLSVANGEDDKWMGKEKWSSLKEILSRKNEEAGEEVHEAVEYPGAKHGFAVRGDRADPLQKERGEKSEDQAVEWFRRHFQRV</sequence>
<dbReference type="Gene3D" id="3.40.50.1820">
    <property type="entry name" value="alpha/beta hydrolase"/>
    <property type="match status" value="1"/>
</dbReference>
<organism evidence="2 3">
    <name type="scientific">Cercophora newfieldiana</name>
    <dbReference type="NCBI Taxonomy" id="92897"/>
    <lineage>
        <taxon>Eukaryota</taxon>
        <taxon>Fungi</taxon>
        <taxon>Dikarya</taxon>
        <taxon>Ascomycota</taxon>
        <taxon>Pezizomycotina</taxon>
        <taxon>Sordariomycetes</taxon>
        <taxon>Sordariomycetidae</taxon>
        <taxon>Sordariales</taxon>
        <taxon>Lasiosphaeriaceae</taxon>
        <taxon>Cercophora</taxon>
    </lineage>
</organism>
<dbReference type="InterPro" id="IPR002925">
    <property type="entry name" value="Dienelactn_hydro"/>
</dbReference>
<accession>A0AA39YT77</accession>
<dbReference type="SUPFAM" id="SSF53474">
    <property type="entry name" value="alpha/beta-Hydrolases"/>
    <property type="match status" value="1"/>
</dbReference>
<dbReference type="PANTHER" id="PTHR17630">
    <property type="entry name" value="DIENELACTONE HYDROLASE"/>
    <property type="match status" value="1"/>
</dbReference>
<reference evidence="2" key="1">
    <citation type="submission" date="2023-06" db="EMBL/GenBank/DDBJ databases">
        <title>Genome-scale phylogeny and comparative genomics of the fungal order Sordariales.</title>
        <authorList>
            <consortium name="Lawrence Berkeley National Laboratory"/>
            <person name="Hensen N."/>
            <person name="Bonometti L."/>
            <person name="Westerberg I."/>
            <person name="Brannstrom I.O."/>
            <person name="Guillou S."/>
            <person name="Cros-Aarteil S."/>
            <person name="Calhoun S."/>
            <person name="Haridas S."/>
            <person name="Kuo A."/>
            <person name="Mondo S."/>
            <person name="Pangilinan J."/>
            <person name="Riley R."/>
            <person name="Labutti K."/>
            <person name="Andreopoulos B."/>
            <person name="Lipzen A."/>
            <person name="Chen C."/>
            <person name="Yanf M."/>
            <person name="Daum C."/>
            <person name="Ng V."/>
            <person name="Clum A."/>
            <person name="Steindorff A."/>
            <person name="Ohm R."/>
            <person name="Martin F."/>
            <person name="Silar P."/>
            <person name="Natvig D."/>
            <person name="Lalanne C."/>
            <person name="Gautier V."/>
            <person name="Ament-Velasquez S.L."/>
            <person name="Kruys A."/>
            <person name="Hutchinson M.I."/>
            <person name="Powell A.J."/>
            <person name="Barry K."/>
            <person name="Miller A.N."/>
            <person name="Grigoriev I.V."/>
            <person name="Debuchy R."/>
            <person name="Gladieux P."/>
            <person name="Thoren M.H."/>
            <person name="Johannesson H."/>
        </authorList>
    </citation>
    <scope>NUCLEOTIDE SEQUENCE</scope>
    <source>
        <strain evidence="2">SMH2532-1</strain>
    </source>
</reference>
<feature type="domain" description="Dienelactone hydrolase" evidence="1">
    <location>
        <begin position="28"/>
        <end position="295"/>
    </location>
</feature>
<dbReference type="EMBL" id="JAULSV010000001">
    <property type="protein sequence ID" value="KAK0657745.1"/>
    <property type="molecule type" value="Genomic_DNA"/>
</dbReference>
<dbReference type="PANTHER" id="PTHR17630:SF105">
    <property type="entry name" value="DIENELACTONE HYDROLASE FAMILY PROTEIN (AFU_ORTHOLOGUE AFUA_4G08790)"/>
    <property type="match status" value="1"/>
</dbReference>
<evidence type="ECO:0000313" key="2">
    <source>
        <dbReference type="EMBL" id="KAK0657745.1"/>
    </source>
</evidence>
<dbReference type="AlphaFoldDB" id="A0AA39YT77"/>
<dbReference type="InterPro" id="IPR029058">
    <property type="entry name" value="AB_hydrolase_fold"/>
</dbReference>
<evidence type="ECO:0000313" key="3">
    <source>
        <dbReference type="Proteomes" id="UP001174936"/>
    </source>
</evidence>
<keyword evidence="3" id="KW-1185">Reference proteome</keyword>
<name>A0AA39YT77_9PEZI</name>
<keyword evidence="2" id="KW-0378">Hydrolase</keyword>
<dbReference type="GO" id="GO:0016787">
    <property type="term" value="F:hydrolase activity"/>
    <property type="evidence" value="ECO:0007669"/>
    <property type="project" value="UniProtKB-KW"/>
</dbReference>
<dbReference type="Proteomes" id="UP001174936">
    <property type="component" value="Unassembled WGS sequence"/>
</dbReference>